<comment type="function">
    <text evidence="4">Nucleoside triphosphate pyrophosphatase. May have a dual role in cell division arrest and in preventing the incorporation of modified nucleotides into cellular nucleic acids.</text>
</comment>
<evidence type="ECO:0000256" key="3">
    <source>
        <dbReference type="ARBA" id="ARBA00023080"/>
    </source>
</evidence>
<dbReference type="EMBL" id="JACIDN010000001">
    <property type="protein sequence ID" value="MBB3900643.1"/>
    <property type="molecule type" value="Genomic_DNA"/>
</dbReference>
<comment type="similarity">
    <text evidence="4">Belongs to the Maf family.</text>
</comment>
<evidence type="ECO:0000256" key="1">
    <source>
        <dbReference type="ARBA" id="ARBA00001968"/>
    </source>
</evidence>
<feature type="active site" description="Proton acceptor" evidence="4">
    <location>
        <position position="75"/>
    </location>
</feature>
<dbReference type="Proteomes" id="UP000517759">
    <property type="component" value="Unassembled WGS sequence"/>
</dbReference>
<dbReference type="Pfam" id="PF02545">
    <property type="entry name" value="Maf"/>
    <property type="match status" value="1"/>
</dbReference>
<name>A0A7W6ADC8_9HYPH</name>
<proteinExistence type="inferred from homology"/>
<organism evidence="5 6">
    <name type="scientific">Methylobacterium brachythecii</name>
    <dbReference type="NCBI Taxonomy" id="1176177"/>
    <lineage>
        <taxon>Bacteria</taxon>
        <taxon>Pseudomonadati</taxon>
        <taxon>Pseudomonadota</taxon>
        <taxon>Alphaproteobacteria</taxon>
        <taxon>Hyphomicrobiales</taxon>
        <taxon>Methylobacteriaceae</taxon>
        <taxon>Methylobacterium</taxon>
    </lineage>
</organism>
<comment type="caution">
    <text evidence="5">The sequence shown here is derived from an EMBL/GenBank/DDBJ whole genome shotgun (WGS) entry which is preliminary data.</text>
</comment>
<dbReference type="HAMAP" id="MF_00528">
    <property type="entry name" value="Maf"/>
    <property type="match status" value="1"/>
</dbReference>
<comment type="cofactor">
    <cofactor evidence="1 4">
        <name>a divalent metal cation</name>
        <dbReference type="ChEBI" id="CHEBI:60240"/>
    </cofactor>
</comment>
<dbReference type="PIRSF" id="PIRSF006305">
    <property type="entry name" value="Maf"/>
    <property type="match status" value="1"/>
</dbReference>
<keyword evidence="4" id="KW-0963">Cytoplasm</keyword>
<dbReference type="PANTHER" id="PTHR43213:SF5">
    <property type="entry name" value="BIFUNCTIONAL DTTP_UTP PYROPHOSPHATASE_METHYLTRANSFERASE PROTEIN-RELATED"/>
    <property type="match status" value="1"/>
</dbReference>
<accession>A0A7W6ADC8</accession>
<reference evidence="5 6" key="1">
    <citation type="submission" date="2020-08" db="EMBL/GenBank/DDBJ databases">
        <title>Genomic Encyclopedia of Type Strains, Phase IV (KMG-IV): sequencing the most valuable type-strain genomes for metagenomic binning, comparative biology and taxonomic classification.</title>
        <authorList>
            <person name="Goeker M."/>
        </authorList>
    </citation>
    <scope>NUCLEOTIDE SEQUENCE [LARGE SCALE GENOMIC DNA]</scope>
    <source>
        <strain evidence="5 6">DSM 24105</strain>
    </source>
</reference>
<gene>
    <name evidence="5" type="ORF">GGR33_000123</name>
</gene>
<comment type="catalytic activity">
    <reaction evidence="4">
        <text>a 2'-deoxyribonucleoside 5'-triphosphate + H2O = a 2'-deoxyribonucleoside 5'-phosphate + diphosphate + H(+)</text>
        <dbReference type="Rhea" id="RHEA:44644"/>
        <dbReference type="ChEBI" id="CHEBI:15377"/>
        <dbReference type="ChEBI" id="CHEBI:15378"/>
        <dbReference type="ChEBI" id="CHEBI:33019"/>
        <dbReference type="ChEBI" id="CHEBI:61560"/>
        <dbReference type="ChEBI" id="CHEBI:65317"/>
        <dbReference type="EC" id="3.6.1.9"/>
    </reaction>
</comment>
<comment type="subcellular location">
    <subcellularLocation>
        <location evidence="4">Cytoplasm</location>
    </subcellularLocation>
</comment>
<comment type="caution">
    <text evidence="4">Lacks conserved residue(s) required for the propagation of feature annotation.</text>
</comment>
<comment type="catalytic activity">
    <reaction evidence="4">
        <text>a ribonucleoside 5'-triphosphate + H2O = a ribonucleoside 5'-phosphate + diphosphate + H(+)</text>
        <dbReference type="Rhea" id="RHEA:23996"/>
        <dbReference type="ChEBI" id="CHEBI:15377"/>
        <dbReference type="ChEBI" id="CHEBI:15378"/>
        <dbReference type="ChEBI" id="CHEBI:33019"/>
        <dbReference type="ChEBI" id="CHEBI:58043"/>
        <dbReference type="ChEBI" id="CHEBI:61557"/>
        <dbReference type="EC" id="3.6.1.9"/>
    </reaction>
</comment>
<evidence type="ECO:0000313" key="6">
    <source>
        <dbReference type="Proteomes" id="UP000517759"/>
    </source>
</evidence>
<dbReference type="InterPro" id="IPR003697">
    <property type="entry name" value="Maf-like"/>
</dbReference>
<dbReference type="GO" id="GO:0005737">
    <property type="term" value="C:cytoplasm"/>
    <property type="evidence" value="ECO:0007669"/>
    <property type="project" value="UniProtKB-SubCell"/>
</dbReference>
<protein>
    <recommendedName>
        <fullName evidence="4">Nucleoside triphosphate pyrophosphatase</fullName>
        <ecNumber evidence="4">3.6.1.9</ecNumber>
    </recommendedName>
    <alternativeName>
        <fullName evidence="4">Nucleotide pyrophosphatase</fullName>
        <shortName evidence="4">Nucleotide PPase</shortName>
    </alternativeName>
</protein>
<evidence type="ECO:0000256" key="4">
    <source>
        <dbReference type="HAMAP-Rule" id="MF_00528"/>
    </source>
</evidence>
<dbReference type="PANTHER" id="PTHR43213">
    <property type="entry name" value="BIFUNCTIONAL DTTP/UTP PYROPHOSPHATASE/METHYLTRANSFERASE PROTEIN-RELATED"/>
    <property type="match status" value="1"/>
</dbReference>
<dbReference type="InterPro" id="IPR029001">
    <property type="entry name" value="ITPase-like_fam"/>
</dbReference>
<keyword evidence="2 4" id="KW-0378">Hydrolase</keyword>
<dbReference type="AlphaFoldDB" id="A0A7W6ADC8"/>
<dbReference type="GO" id="GO:0047429">
    <property type="term" value="F:nucleoside triphosphate diphosphatase activity"/>
    <property type="evidence" value="ECO:0007669"/>
    <property type="project" value="UniProtKB-EC"/>
</dbReference>
<keyword evidence="3 4" id="KW-0546">Nucleotide metabolism</keyword>
<evidence type="ECO:0000256" key="2">
    <source>
        <dbReference type="ARBA" id="ARBA00022801"/>
    </source>
</evidence>
<dbReference type="EC" id="3.6.1.9" evidence="4"/>
<evidence type="ECO:0000313" key="5">
    <source>
        <dbReference type="EMBL" id="MBB3900643.1"/>
    </source>
</evidence>
<dbReference type="Gene3D" id="3.90.950.10">
    <property type="match status" value="1"/>
</dbReference>
<dbReference type="CDD" id="cd00555">
    <property type="entry name" value="Maf"/>
    <property type="match status" value="1"/>
</dbReference>
<sequence>MPKTALILASGSRTRAELLANAGLVARVVKPSVDERAIEAELQGLNPINLAHTLAEAKAREVAGRHPDCITIGADQVLDVDGVVLHKAADLTEAHRHIDRLQGRRHALHSAVAVVADGKSEVFHDTAWLSMRCLNAEAIAAYLLLAGEDRVTSSVGGYQLEGLGIHLFERVEGDHSTVLGLPLIPLLAKLRMMGALAIA</sequence>
<dbReference type="SUPFAM" id="SSF52972">
    <property type="entry name" value="ITPase-like"/>
    <property type="match status" value="1"/>
</dbReference>
<dbReference type="GO" id="GO:0009117">
    <property type="term" value="P:nucleotide metabolic process"/>
    <property type="evidence" value="ECO:0007669"/>
    <property type="project" value="UniProtKB-KW"/>
</dbReference>